<dbReference type="EMBL" id="LXQA010969482">
    <property type="protein sequence ID" value="MCI79247.1"/>
    <property type="molecule type" value="Genomic_DNA"/>
</dbReference>
<sequence>MRLLPKVWNSSVASKIAVFSSQLLHDRLST</sequence>
<comment type="caution">
    <text evidence="1">The sequence shown here is derived from an EMBL/GenBank/DDBJ whole genome shotgun (WGS) entry which is preliminary data.</text>
</comment>
<keyword evidence="2" id="KW-1185">Reference proteome</keyword>
<proteinExistence type="predicted"/>
<evidence type="ECO:0000313" key="2">
    <source>
        <dbReference type="Proteomes" id="UP000265520"/>
    </source>
</evidence>
<name>A0A392UTV5_9FABA</name>
<dbReference type="Proteomes" id="UP000265520">
    <property type="component" value="Unassembled WGS sequence"/>
</dbReference>
<dbReference type="AlphaFoldDB" id="A0A392UTV5"/>
<evidence type="ECO:0000313" key="1">
    <source>
        <dbReference type="EMBL" id="MCI79247.1"/>
    </source>
</evidence>
<feature type="non-terminal residue" evidence="1">
    <location>
        <position position="30"/>
    </location>
</feature>
<reference evidence="1 2" key="1">
    <citation type="journal article" date="2018" name="Front. Plant Sci.">
        <title>Red Clover (Trifolium pratense) and Zigzag Clover (T. medium) - A Picture of Genomic Similarities and Differences.</title>
        <authorList>
            <person name="Dluhosova J."/>
            <person name="Istvanek J."/>
            <person name="Nedelnik J."/>
            <person name="Repkova J."/>
        </authorList>
    </citation>
    <scope>NUCLEOTIDE SEQUENCE [LARGE SCALE GENOMIC DNA]</scope>
    <source>
        <strain evidence="2">cv. 10/8</strain>
        <tissue evidence="1">Leaf</tissue>
    </source>
</reference>
<protein>
    <submittedName>
        <fullName evidence="1">Uncharacterized protein</fullName>
    </submittedName>
</protein>
<organism evidence="1 2">
    <name type="scientific">Trifolium medium</name>
    <dbReference type="NCBI Taxonomy" id="97028"/>
    <lineage>
        <taxon>Eukaryota</taxon>
        <taxon>Viridiplantae</taxon>
        <taxon>Streptophyta</taxon>
        <taxon>Embryophyta</taxon>
        <taxon>Tracheophyta</taxon>
        <taxon>Spermatophyta</taxon>
        <taxon>Magnoliopsida</taxon>
        <taxon>eudicotyledons</taxon>
        <taxon>Gunneridae</taxon>
        <taxon>Pentapetalae</taxon>
        <taxon>rosids</taxon>
        <taxon>fabids</taxon>
        <taxon>Fabales</taxon>
        <taxon>Fabaceae</taxon>
        <taxon>Papilionoideae</taxon>
        <taxon>50 kb inversion clade</taxon>
        <taxon>NPAAA clade</taxon>
        <taxon>Hologalegina</taxon>
        <taxon>IRL clade</taxon>
        <taxon>Trifolieae</taxon>
        <taxon>Trifolium</taxon>
    </lineage>
</organism>
<accession>A0A392UTV5</accession>